<evidence type="ECO:0008006" key="2">
    <source>
        <dbReference type="Google" id="ProtNLM"/>
    </source>
</evidence>
<sequence length="105" mass="12539">MLRKLRFLLFIMEQNPLNLIPESCTREKKREREGGRIFTIDKYVIDKDLISFLQIDSPDPEIDRIWAEEARNRCQAYKTGKFETVSYENVMSKQSSCRTCDTRKR</sequence>
<protein>
    <recommendedName>
        <fullName evidence="2">Addiction module component</fullName>
    </recommendedName>
</protein>
<reference evidence="1" key="2">
    <citation type="submission" date="2006-01" db="EMBL/GenBank/DDBJ databases">
        <authorList>
            <person name="Genoscope"/>
        </authorList>
    </citation>
    <scope>NUCLEOTIDE SEQUENCE</scope>
</reference>
<evidence type="ECO:0000313" key="1">
    <source>
        <dbReference type="EMBL" id="CAJ75314.1"/>
    </source>
</evidence>
<name>Q1Q5M2_KUEST</name>
<proteinExistence type="predicted"/>
<gene>
    <name evidence="1" type="ORF">kuste4552</name>
</gene>
<dbReference type="InterPro" id="IPR013406">
    <property type="entry name" value="CHP02574_addiction_mod"/>
</dbReference>
<organism evidence="1">
    <name type="scientific">Kuenenia stuttgartiensis</name>
    <dbReference type="NCBI Taxonomy" id="174633"/>
    <lineage>
        <taxon>Bacteria</taxon>
        <taxon>Pseudomonadati</taxon>
        <taxon>Planctomycetota</taxon>
        <taxon>Candidatus Brocadiia</taxon>
        <taxon>Candidatus Brocadiales</taxon>
        <taxon>Candidatus Brocadiaceae</taxon>
        <taxon>Candidatus Kuenenia</taxon>
    </lineage>
</organism>
<dbReference type="AlphaFoldDB" id="Q1Q5M2"/>
<dbReference type="EMBL" id="CT573071">
    <property type="protein sequence ID" value="CAJ75314.1"/>
    <property type="molecule type" value="Genomic_DNA"/>
</dbReference>
<reference evidence="1" key="1">
    <citation type="journal article" date="2006" name="Nature">
        <title>Deciphering the evolution and metabolism of an anammox bacterium from a community genome.</title>
        <authorList>
            <person name="Strous M."/>
            <person name="Pelletier E."/>
            <person name="Mangenot S."/>
            <person name="Rattei T."/>
            <person name="Lehner A."/>
            <person name="Taylor M.W."/>
            <person name="Horn M."/>
            <person name="Daims H."/>
            <person name="Bartol-Mavel D."/>
            <person name="Wincker P."/>
            <person name="Barbe V."/>
            <person name="Fonknechten N."/>
            <person name="Vallenet D."/>
            <person name="Segurens B."/>
            <person name="Schenowitz-Truong C."/>
            <person name="Medigue C."/>
            <person name="Collingro A."/>
            <person name="Snel B."/>
            <person name="Dutilh B.E."/>
            <person name="OpDenCamp H.J.M."/>
            <person name="vanDerDrift C."/>
            <person name="Cirpus I."/>
            <person name="vanDePas-Schoonen K.T."/>
            <person name="Harhangi H.R."/>
            <person name="vanNiftrik L."/>
            <person name="Schmid M."/>
            <person name="Keltjens J."/>
            <person name="vanDeVossenberg J."/>
            <person name="Kartal B."/>
            <person name="Meier H."/>
            <person name="Frishman D."/>
            <person name="Huynen M.A."/>
            <person name="Mewes H."/>
            <person name="Weissenbach J."/>
            <person name="Jetten M.S.M."/>
            <person name="Wagner M."/>
            <person name="LePaslier D."/>
        </authorList>
    </citation>
    <scope>NUCLEOTIDE SEQUENCE</scope>
</reference>
<accession>Q1Q5M2</accession>
<dbReference type="Pfam" id="PF09720">
    <property type="entry name" value="Unstab_antitox"/>
    <property type="match status" value="1"/>
</dbReference>